<keyword evidence="3 10" id="KW-0812">Transmembrane</keyword>
<gene>
    <name evidence="10" type="primary">fluC</name>
    <name evidence="10" type="synonym">crcB</name>
    <name evidence="11" type="ORF">SAMN05421781_1731</name>
</gene>
<evidence type="ECO:0000256" key="7">
    <source>
        <dbReference type="ARBA" id="ARBA00035120"/>
    </source>
</evidence>
<comment type="subcellular location">
    <subcellularLocation>
        <location evidence="1 10">Cell membrane</location>
        <topology evidence="1 10">Multi-pass membrane protein</topology>
    </subcellularLocation>
</comment>
<dbReference type="Proteomes" id="UP000199488">
    <property type="component" value="Unassembled WGS sequence"/>
</dbReference>
<keyword evidence="12" id="KW-1185">Reference proteome</keyword>
<keyword evidence="5 10" id="KW-0472">Membrane</keyword>
<name>A0A1H2UI03_9BACI</name>
<dbReference type="InterPro" id="IPR003691">
    <property type="entry name" value="FluC"/>
</dbReference>
<keyword evidence="10" id="KW-0915">Sodium</keyword>
<feature type="transmembrane region" description="Helical" evidence="10">
    <location>
        <begin position="64"/>
        <end position="83"/>
    </location>
</feature>
<reference evidence="11 12" key="1">
    <citation type="submission" date="2016-10" db="EMBL/GenBank/DDBJ databases">
        <authorList>
            <person name="de Groot N.N."/>
        </authorList>
    </citation>
    <scope>NUCLEOTIDE SEQUENCE [LARGE SCALE GENOMIC DNA]</scope>
    <source>
        <strain evidence="11 12">DSM 23126</strain>
    </source>
</reference>
<feature type="transmembrane region" description="Helical" evidence="10">
    <location>
        <begin position="28"/>
        <end position="52"/>
    </location>
</feature>
<comment type="activity regulation">
    <text evidence="10">Na(+) is not transported, but it plays an essential structural role and its presence is essential for fluoride channel function.</text>
</comment>
<dbReference type="PANTHER" id="PTHR28259">
    <property type="entry name" value="FLUORIDE EXPORT PROTEIN 1-RELATED"/>
    <property type="match status" value="1"/>
</dbReference>
<dbReference type="GO" id="GO:0140114">
    <property type="term" value="P:cellular detoxification of fluoride"/>
    <property type="evidence" value="ECO:0007669"/>
    <property type="project" value="UniProtKB-UniRule"/>
</dbReference>
<dbReference type="EMBL" id="FNNC01000003">
    <property type="protein sequence ID" value="SDW55751.1"/>
    <property type="molecule type" value="Genomic_DNA"/>
</dbReference>
<protein>
    <recommendedName>
        <fullName evidence="10">Fluoride-specific ion channel FluC</fullName>
    </recommendedName>
</protein>
<organism evidence="11 12">
    <name type="scientific">Marinococcus luteus</name>
    <dbReference type="NCBI Taxonomy" id="1122204"/>
    <lineage>
        <taxon>Bacteria</taxon>
        <taxon>Bacillati</taxon>
        <taxon>Bacillota</taxon>
        <taxon>Bacilli</taxon>
        <taxon>Bacillales</taxon>
        <taxon>Bacillaceae</taxon>
        <taxon>Marinococcus</taxon>
    </lineage>
</organism>
<evidence type="ECO:0000313" key="11">
    <source>
        <dbReference type="EMBL" id="SDW55751.1"/>
    </source>
</evidence>
<evidence type="ECO:0000256" key="5">
    <source>
        <dbReference type="ARBA" id="ARBA00023136"/>
    </source>
</evidence>
<evidence type="ECO:0000256" key="6">
    <source>
        <dbReference type="ARBA" id="ARBA00023303"/>
    </source>
</evidence>
<keyword evidence="2 10" id="KW-1003">Cell membrane</keyword>
<evidence type="ECO:0000256" key="4">
    <source>
        <dbReference type="ARBA" id="ARBA00022989"/>
    </source>
</evidence>
<dbReference type="RefSeq" id="WP_091613804.1">
    <property type="nucleotide sequence ID" value="NZ_FNNC01000003.1"/>
</dbReference>
<accession>A0A1H2UI03</accession>
<evidence type="ECO:0000256" key="8">
    <source>
        <dbReference type="ARBA" id="ARBA00035585"/>
    </source>
</evidence>
<evidence type="ECO:0000256" key="10">
    <source>
        <dbReference type="HAMAP-Rule" id="MF_00454"/>
    </source>
</evidence>
<keyword evidence="6 10" id="KW-0407">Ion channel</keyword>
<proteinExistence type="inferred from homology"/>
<dbReference type="HAMAP" id="MF_00454">
    <property type="entry name" value="FluC"/>
    <property type="match status" value="1"/>
</dbReference>
<evidence type="ECO:0000256" key="2">
    <source>
        <dbReference type="ARBA" id="ARBA00022475"/>
    </source>
</evidence>
<comment type="function">
    <text evidence="9 10">Fluoride-specific ion channel. Important for reducing fluoride concentration in the cell, thus reducing its toxicity.</text>
</comment>
<dbReference type="GO" id="GO:0046872">
    <property type="term" value="F:metal ion binding"/>
    <property type="evidence" value="ECO:0007669"/>
    <property type="project" value="UniProtKB-KW"/>
</dbReference>
<feature type="binding site" evidence="10">
    <location>
        <position position="70"/>
    </location>
    <ligand>
        <name>Na(+)</name>
        <dbReference type="ChEBI" id="CHEBI:29101"/>
        <note>structural</note>
    </ligand>
</feature>
<dbReference type="AlphaFoldDB" id="A0A1H2UI03"/>
<dbReference type="STRING" id="1122204.SAMN05421781_1731"/>
<dbReference type="OrthoDB" id="9815830at2"/>
<dbReference type="PANTHER" id="PTHR28259:SF1">
    <property type="entry name" value="FLUORIDE EXPORT PROTEIN 1-RELATED"/>
    <property type="match status" value="1"/>
</dbReference>
<comment type="catalytic activity">
    <reaction evidence="8">
        <text>fluoride(in) = fluoride(out)</text>
        <dbReference type="Rhea" id="RHEA:76159"/>
        <dbReference type="ChEBI" id="CHEBI:17051"/>
    </reaction>
    <physiologicalReaction direction="left-to-right" evidence="8">
        <dbReference type="Rhea" id="RHEA:76160"/>
    </physiologicalReaction>
</comment>
<dbReference type="GO" id="GO:0005886">
    <property type="term" value="C:plasma membrane"/>
    <property type="evidence" value="ECO:0007669"/>
    <property type="project" value="UniProtKB-SubCell"/>
</dbReference>
<evidence type="ECO:0000256" key="1">
    <source>
        <dbReference type="ARBA" id="ARBA00004651"/>
    </source>
</evidence>
<comment type="similarity">
    <text evidence="7 10">Belongs to the fluoride channel Fluc/FEX (TC 1.A.43) family.</text>
</comment>
<keyword evidence="4 10" id="KW-1133">Transmembrane helix</keyword>
<keyword evidence="10" id="KW-0813">Transport</keyword>
<dbReference type="Pfam" id="PF02537">
    <property type="entry name" value="CRCB"/>
    <property type="match status" value="1"/>
</dbReference>
<keyword evidence="10" id="KW-0479">Metal-binding</keyword>
<evidence type="ECO:0000256" key="9">
    <source>
        <dbReference type="ARBA" id="ARBA00049940"/>
    </source>
</evidence>
<evidence type="ECO:0000313" key="12">
    <source>
        <dbReference type="Proteomes" id="UP000199488"/>
    </source>
</evidence>
<feature type="transmembrane region" description="Helical" evidence="10">
    <location>
        <begin position="95"/>
        <end position="115"/>
    </location>
</feature>
<keyword evidence="10" id="KW-0406">Ion transport</keyword>
<feature type="binding site" evidence="10">
    <location>
        <position position="73"/>
    </location>
    <ligand>
        <name>Na(+)</name>
        <dbReference type="ChEBI" id="CHEBI:29101"/>
        <note>structural</note>
    </ligand>
</feature>
<dbReference type="GO" id="GO:0062054">
    <property type="term" value="F:fluoride channel activity"/>
    <property type="evidence" value="ECO:0007669"/>
    <property type="project" value="UniProtKB-UniRule"/>
</dbReference>
<evidence type="ECO:0000256" key="3">
    <source>
        <dbReference type="ARBA" id="ARBA00022692"/>
    </source>
</evidence>
<sequence length="116" mass="12181">MTWLLVAIGGAFGATARAALVSWSKENGWHRVLPFGTMFVNVSGSFLLGLIVARGAGITETVGVGIGFLGAFTTFSTFNMEIIQKIEAGEGRNALLYGIWSYTLGILAAAAGYFLG</sequence>